<evidence type="ECO:0000256" key="4">
    <source>
        <dbReference type="ARBA" id="ARBA00023163"/>
    </source>
</evidence>
<dbReference type="SUPFAM" id="SSF100950">
    <property type="entry name" value="NagB/RpiA/CoA transferase-like"/>
    <property type="match status" value="1"/>
</dbReference>
<sequence>MTLGRITPETTRLDDAARAGWLYYVAGNTQDEIARKLGVSRQSVQRLVSLAMSERLVKVRIDHPIAACMDLAMALTERFGLRFCEVVPSDPDAPDLLTGVAIAAAAELERRLKLPEPQIIALGTGRALKACVEQLPRMSCPQHRIVSLLGNMMADGSATPYNATIRMADRVGAQHYPYPLPVLARDEEELRLLQGQEAVRHTLELCKRADLTLVGIGNMGRSAPLYVDGFISDAEMEILEAAGATGEITSWIYDAQGVRIDTDFNSRVASAPLPVASDRDVVAVAVGQAKIAAIKAAIAGNLISGLITNESTAASLLA</sequence>
<dbReference type="AlphaFoldDB" id="A0A238WYQ1"/>
<evidence type="ECO:0000313" key="6">
    <source>
        <dbReference type="EMBL" id="SNR51580.1"/>
    </source>
</evidence>
<dbReference type="Gene3D" id="1.10.10.10">
    <property type="entry name" value="Winged helix-like DNA-binding domain superfamily/Winged helix DNA-binding domain"/>
    <property type="match status" value="1"/>
</dbReference>
<dbReference type="SUPFAM" id="SSF88659">
    <property type="entry name" value="Sigma3 and sigma4 domains of RNA polymerase sigma factors"/>
    <property type="match status" value="1"/>
</dbReference>
<evidence type="ECO:0000313" key="7">
    <source>
        <dbReference type="Proteomes" id="UP000198417"/>
    </source>
</evidence>
<dbReference type="InterPro" id="IPR051054">
    <property type="entry name" value="SorC_transcr_regulators"/>
</dbReference>
<dbReference type="InterPro" id="IPR036388">
    <property type="entry name" value="WH-like_DNA-bd_sf"/>
</dbReference>
<dbReference type="Gene3D" id="3.40.50.1360">
    <property type="match status" value="1"/>
</dbReference>
<dbReference type="GO" id="GO:0003677">
    <property type="term" value="F:DNA binding"/>
    <property type="evidence" value="ECO:0007669"/>
    <property type="project" value="UniProtKB-KW"/>
</dbReference>
<evidence type="ECO:0000259" key="5">
    <source>
        <dbReference type="Pfam" id="PF04198"/>
    </source>
</evidence>
<dbReference type="EMBL" id="FZNN01000008">
    <property type="protein sequence ID" value="SNR51580.1"/>
    <property type="molecule type" value="Genomic_DNA"/>
</dbReference>
<keyword evidence="4" id="KW-0804">Transcription</keyword>
<organism evidence="6 7">
    <name type="scientific">Puniceibacterium sediminis</name>
    <dbReference type="NCBI Taxonomy" id="1608407"/>
    <lineage>
        <taxon>Bacteria</taxon>
        <taxon>Pseudomonadati</taxon>
        <taxon>Pseudomonadota</taxon>
        <taxon>Alphaproteobacteria</taxon>
        <taxon>Rhodobacterales</taxon>
        <taxon>Paracoccaceae</taxon>
        <taxon>Puniceibacterium</taxon>
    </lineage>
</organism>
<dbReference type="PANTHER" id="PTHR34294">
    <property type="entry name" value="TRANSCRIPTIONAL REGULATOR-RELATED"/>
    <property type="match status" value="1"/>
</dbReference>
<gene>
    <name evidence="6" type="ORF">SAMN06265370_10870</name>
</gene>
<dbReference type="InterPro" id="IPR013324">
    <property type="entry name" value="RNA_pol_sigma_r3/r4-like"/>
</dbReference>
<evidence type="ECO:0000256" key="2">
    <source>
        <dbReference type="ARBA" id="ARBA00023015"/>
    </source>
</evidence>
<evidence type="ECO:0000256" key="3">
    <source>
        <dbReference type="ARBA" id="ARBA00023125"/>
    </source>
</evidence>
<dbReference type="Proteomes" id="UP000198417">
    <property type="component" value="Unassembled WGS sequence"/>
</dbReference>
<dbReference type="InterPro" id="IPR037171">
    <property type="entry name" value="NagB/RpiA_transferase-like"/>
</dbReference>
<comment type="similarity">
    <text evidence="1">Belongs to the SorC transcriptional regulatory family.</text>
</comment>
<dbReference type="PANTHER" id="PTHR34294:SF1">
    <property type="entry name" value="TRANSCRIPTIONAL REGULATOR LSRR"/>
    <property type="match status" value="1"/>
</dbReference>
<protein>
    <submittedName>
        <fullName evidence="6">DNA-binding transcriptional regulator LsrR, DeoR family</fullName>
    </submittedName>
</protein>
<keyword evidence="3 6" id="KW-0238">DNA-binding</keyword>
<accession>A0A238WYQ1</accession>
<dbReference type="RefSeq" id="WP_245840883.1">
    <property type="nucleotide sequence ID" value="NZ_FZNN01000008.1"/>
</dbReference>
<keyword evidence="2" id="KW-0805">Transcription regulation</keyword>
<evidence type="ECO:0000256" key="1">
    <source>
        <dbReference type="ARBA" id="ARBA00010466"/>
    </source>
</evidence>
<dbReference type="InterPro" id="IPR007324">
    <property type="entry name" value="Sugar-bd_dom_put"/>
</dbReference>
<name>A0A238WYQ1_9RHOB</name>
<reference evidence="6 7" key="1">
    <citation type="submission" date="2017-06" db="EMBL/GenBank/DDBJ databases">
        <authorList>
            <person name="Kim H.J."/>
            <person name="Triplett B.A."/>
        </authorList>
    </citation>
    <scope>NUCLEOTIDE SEQUENCE [LARGE SCALE GENOMIC DNA]</scope>
    <source>
        <strain evidence="6 7">DSM 29052</strain>
    </source>
</reference>
<feature type="domain" description="Sugar-binding" evidence="5">
    <location>
        <begin position="64"/>
        <end position="318"/>
    </location>
</feature>
<dbReference type="Pfam" id="PF04198">
    <property type="entry name" value="Sugar-bind"/>
    <property type="match status" value="1"/>
</dbReference>
<keyword evidence="7" id="KW-1185">Reference proteome</keyword>
<proteinExistence type="inferred from homology"/>
<dbReference type="GO" id="GO:0030246">
    <property type="term" value="F:carbohydrate binding"/>
    <property type="evidence" value="ECO:0007669"/>
    <property type="project" value="InterPro"/>
</dbReference>